<evidence type="ECO:0000259" key="8">
    <source>
        <dbReference type="PROSITE" id="PS50857"/>
    </source>
</evidence>
<dbReference type="PROSITE" id="PS00078">
    <property type="entry name" value="COX2"/>
    <property type="match status" value="1"/>
</dbReference>
<dbReference type="SUPFAM" id="SSF49503">
    <property type="entry name" value="Cupredoxins"/>
    <property type="match status" value="1"/>
</dbReference>
<keyword evidence="7" id="KW-0472">Membrane</keyword>
<comment type="subcellular location">
    <subcellularLocation>
        <location evidence="1">Membrane</location>
    </subcellularLocation>
</comment>
<dbReference type="GO" id="GO:0042773">
    <property type="term" value="P:ATP synthesis coupled electron transport"/>
    <property type="evidence" value="ECO:0007669"/>
    <property type="project" value="TreeGrafter"/>
</dbReference>
<dbReference type="PROSITE" id="PS50857">
    <property type="entry name" value="COX2_CUA"/>
    <property type="match status" value="1"/>
</dbReference>
<dbReference type="PRINTS" id="PR01166">
    <property type="entry name" value="CYCOXIDASEII"/>
</dbReference>
<dbReference type="InterPro" id="IPR045187">
    <property type="entry name" value="CcO_II"/>
</dbReference>
<dbReference type="Gene3D" id="2.60.40.420">
    <property type="entry name" value="Cupredoxins - blue copper proteins"/>
    <property type="match status" value="1"/>
</dbReference>
<dbReference type="InterPro" id="IPR036909">
    <property type="entry name" value="Cyt_c-like_dom_sf"/>
</dbReference>
<dbReference type="InterPro" id="IPR008972">
    <property type="entry name" value="Cupredoxin"/>
</dbReference>
<feature type="non-terminal residue" evidence="9">
    <location>
        <position position="211"/>
    </location>
</feature>
<dbReference type="GO" id="GO:0004129">
    <property type="term" value="F:cytochrome-c oxidase activity"/>
    <property type="evidence" value="ECO:0007669"/>
    <property type="project" value="InterPro"/>
</dbReference>
<evidence type="ECO:0000256" key="1">
    <source>
        <dbReference type="ARBA" id="ARBA00004370"/>
    </source>
</evidence>
<evidence type="ECO:0000313" key="9">
    <source>
        <dbReference type="EMBL" id="GAH12056.1"/>
    </source>
</evidence>
<dbReference type="InterPro" id="IPR002429">
    <property type="entry name" value="CcO_II-like_C"/>
</dbReference>
<proteinExistence type="inferred from homology"/>
<keyword evidence="3" id="KW-0813">Transport</keyword>
<evidence type="ECO:0000256" key="3">
    <source>
        <dbReference type="ARBA" id="ARBA00022448"/>
    </source>
</evidence>
<dbReference type="GO" id="GO:0005507">
    <property type="term" value="F:copper ion binding"/>
    <property type="evidence" value="ECO:0007669"/>
    <property type="project" value="InterPro"/>
</dbReference>
<dbReference type="SUPFAM" id="SSF46626">
    <property type="entry name" value="Cytochrome c"/>
    <property type="match status" value="1"/>
</dbReference>
<feature type="domain" description="Cytochrome oxidase subunit II copper A binding" evidence="8">
    <location>
        <begin position="13"/>
        <end position="140"/>
    </location>
</feature>
<accession>X1CUA1</accession>
<reference evidence="9" key="1">
    <citation type="journal article" date="2014" name="Front. Microbiol.">
        <title>High frequency of phylogenetically diverse reductive dehalogenase-homologous genes in deep subseafloor sedimentary metagenomes.</title>
        <authorList>
            <person name="Kawai M."/>
            <person name="Futagami T."/>
            <person name="Toyoda A."/>
            <person name="Takaki Y."/>
            <person name="Nishi S."/>
            <person name="Hori S."/>
            <person name="Arai W."/>
            <person name="Tsubouchi T."/>
            <person name="Morono Y."/>
            <person name="Uchiyama I."/>
            <person name="Ito T."/>
            <person name="Fujiyama A."/>
            <person name="Inagaki F."/>
            <person name="Takami H."/>
        </authorList>
    </citation>
    <scope>NUCLEOTIDE SEQUENCE</scope>
    <source>
        <strain evidence="9">Expedition CK06-06</strain>
    </source>
</reference>
<evidence type="ECO:0000256" key="4">
    <source>
        <dbReference type="ARBA" id="ARBA00022723"/>
    </source>
</evidence>
<sequence length="211" mass="23253">MELFVFYPGPVFRNDMSVPIFDSHFLKVAQMSVDNPFGMKPDDPAGRDDVLIANPELHLPVNQPYKFVLRSKDVLHNFTVPQFRVKMDLVPGMTPYAWLKPTLVGRYDIMCEELCGVAHFAMRGAVVVEEEDAFNDWLDSYPTYAEVLALPAPNVAAGQTAYAVCSACHGPGGGGQCIAQCAQTDRVAGLVPEAANNEFQARSSRCRRPGR</sequence>
<name>X1CUA1_9ZZZZ</name>
<dbReference type="AlphaFoldDB" id="X1CUA1"/>
<comment type="similarity">
    <text evidence="2">Belongs to the cytochrome c oxidase subunit 2 family.</text>
</comment>
<dbReference type="Pfam" id="PF00116">
    <property type="entry name" value="COX2"/>
    <property type="match status" value="1"/>
</dbReference>
<evidence type="ECO:0000256" key="5">
    <source>
        <dbReference type="ARBA" id="ARBA00022982"/>
    </source>
</evidence>
<keyword evidence="5" id="KW-0249">Electron transport</keyword>
<keyword evidence="6" id="KW-0186">Copper</keyword>
<dbReference type="PANTHER" id="PTHR22888">
    <property type="entry name" value="CYTOCHROME C OXIDASE, SUBUNIT II"/>
    <property type="match status" value="1"/>
</dbReference>
<gene>
    <name evidence="9" type="ORF">S01H4_56202</name>
</gene>
<comment type="caution">
    <text evidence="9">The sequence shown here is derived from an EMBL/GenBank/DDBJ whole genome shotgun (WGS) entry which is preliminary data.</text>
</comment>
<dbReference type="InterPro" id="IPR001505">
    <property type="entry name" value="Copper_CuA"/>
</dbReference>
<dbReference type="PANTHER" id="PTHR22888:SF9">
    <property type="entry name" value="CYTOCHROME C OXIDASE SUBUNIT 2"/>
    <property type="match status" value="1"/>
</dbReference>
<protein>
    <recommendedName>
        <fullName evidence="8">Cytochrome oxidase subunit II copper A binding domain-containing protein</fullName>
    </recommendedName>
</protein>
<evidence type="ECO:0000256" key="7">
    <source>
        <dbReference type="ARBA" id="ARBA00023136"/>
    </source>
</evidence>
<evidence type="ECO:0000256" key="6">
    <source>
        <dbReference type="ARBA" id="ARBA00023008"/>
    </source>
</evidence>
<dbReference type="GO" id="GO:0020037">
    <property type="term" value="F:heme binding"/>
    <property type="evidence" value="ECO:0007669"/>
    <property type="project" value="InterPro"/>
</dbReference>
<evidence type="ECO:0000256" key="2">
    <source>
        <dbReference type="ARBA" id="ARBA00007866"/>
    </source>
</evidence>
<keyword evidence="4" id="KW-0479">Metal-binding</keyword>
<organism evidence="9">
    <name type="scientific">marine sediment metagenome</name>
    <dbReference type="NCBI Taxonomy" id="412755"/>
    <lineage>
        <taxon>unclassified sequences</taxon>
        <taxon>metagenomes</taxon>
        <taxon>ecological metagenomes</taxon>
    </lineage>
</organism>
<dbReference type="EMBL" id="BART01032541">
    <property type="protein sequence ID" value="GAH12056.1"/>
    <property type="molecule type" value="Genomic_DNA"/>
</dbReference>
<dbReference type="GO" id="GO:0016020">
    <property type="term" value="C:membrane"/>
    <property type="evidence" value="ECO:0007669"/>
    <property type="project" value="UniProtKB-SubCell"/>
</dbReference>